<dbReference type="AlphaFoldDB" id="A0A024U6L6"/>
<dbReference type="EMBL" id="KI913963">
    <property type="protein sequence ID" value="ETW01258.1"/>
    <property type="molecule type" value="Genomic_DNA"/>
</dbReference>
<gene>
    <name evidence="2" type="ORF">H310_06836</name>
</gene>
<dbReference type="GO" id="GO:0006506">
    <property type="term" value="P:GPI anchor biosynthetic process"/>
    <property type="evidence" value="ECO:0007669"/>
    <property type="project" value="InterPro"/>
</dbReference>
<keyword evidence="1" id="KW-1133">Transmembrane helix</keyword>
<keyword evidence="1" id="KW-0812">Transmembrane</keyword>
<dbReference type="PANTHER" id="PTHR21329">
    <property type="entry name" value="PHOSPHATIDYLINOSITOL N-ACETYLGLUCOSAMINYLTRANSFERASE SUBUNIT Q-RELATED"/>
    <property type="match status" value="1"/>
</dbReference>
<dbReference type="InterPro" id="IPR007720">
    <property type="entry name" value="PigQ/GPI1"/>
</dbReference>
<keyword evidence="1" id="KW-0472">Membrane</keyword>
<sequence>MPAARMDILWPEKSDVSFDVGKQSYVIGWRVKDCLICVATVLPMAECGASKLEQEVASLSKRFGSRSNENSSPLTVLGTISPPQVHANTPAYNGRPFWVDMAWNSDHLRPVVRQIRKHGNPCTVAMCHIVLYDATFSRLQRYRHLTIRKRKRSGASDTNEAMSPTPLQTAIFHLNHSSDIEQCLLGNSRRDPPSFLSKLQSMLCWPFVLMFMLCRPACHFFMCLLSVRFPSRMPLYGGHHVKSLSLFLRLLNRRVAMVATIAEQYVKFNREYYSDTPFHVLESGYAEYMSDLAFFVLDLVGGYLYRSVVPTGIVYFQQSSHSHFRTLKAQVTWLVDAPAGFKINVALASSLVKGIHLMVDVAQYAIDGLSPYVGTMLWVASAASVLGLSVQLGLLYDFVEFGTMQTYYLYLYFSKLHRVQFDLLSSLWRLFLGKKKNLLRNRVDSCEYDVTQMLVGTLLFTILFFVVATNSVFYLYFCLVRCVVLAIQTTLWCAIVFSQTIPLYSVALWLQDKFQFPADVYVRPVRLADALSIAFPNVHKSNCFVDDDFAPTEPASFNYGATIPTAYFTMHPVAQSFGSLFTRVSEYSGALAEHYTVGKFLRCFLLGEYIPALAFDDTPMRMDESTSMSSLTTAQLYEALRACRWE</sequence>
<dbReference type="PANTHER" id="PTHR21329:SF3">
    <property type="entry name" value="PHOSPHATIDYLINOSITOL N-ACETYLGLUCOSAMINYLTRANSFERASE SUBUNIT Q"/>
    <property type="match status" value="1"/>
</dbReference>
<dbReference type="eggNOG" id="KOG1183">
    <property type="taxonomic scope" value="Eukaryota"/>
</dbReference>
<feature type="transmembrane region" description="Helical" evidence="1">
    <location>
        <begin position="453"/>
        <end position="477"/>
    </location>
</feature>
<protein>
    <recommendedName>
        <fullName evidence="3">Phosphatidylinositol N-acetylglucosaminyltransferase subunit Q</fullName>
    </recommendedName>
</protein>
<dbReference type="VEuPathDB" id="FungiDB:H310_06836"/>
<evidence type="ECO:0000313" key="2">
    <source>
        <dbReference type="EMBL" id="ETW01258.1"/>
    </source>
</evidence>
<proteinExistence type="predicted"/>
<dbReference type="Pfam" id="PF05024">
    <property type="entry name" value="Gpi1"/>
    <property type="match status" value="1"/>
</dbReference>
<feature type="transmembrane region" description="Helical" evidence="1">
    <location>
        <begin position="376"/>
        <end position="396"/>
    </location>
</feature>
<feature type="transmembrane region" description="Helical" evidence="1">
    <location>
        <begin position="489"/>
        <end position="510"/>
    </location>
</feature>
<dbReference type="GeneID" id="20083886"/>
<feature type="transmembrane region" description="Helical" evidence="1">
    <location>
        <begin position="205"/>
        <end position="227"/>
    </location>
</feature>
<dbReference type="GO" id="GO:0005783">
    <property type="term" value="C:endoplasmic reticulum"/>
    <property type="evidence" value="ECO:0007669"/>
    <property type="project" value="TreeGrafter"/>
</dbReference>
<evidence type="ECO:0000256" key="1">
    <source>
        <dbReference type="SAM" id="Phobius"/>
    </source>
</evidence>
<organism evidence="2">
    <name type="scientific">Aphanomyces invadans</name>
    <dbReference type="NCBI Taxonomy" id="157072"/>
    <lineage>
        <taxon>Eukaryota</taxon>
        <taxon>Sar</taxon>
        <taxon>Stramenopiles</taxon>
        <taxon>Oomycota</taxon>
        <taxon>Saprolegniomycetes</taxon>
        <taxon>Saprolegniales</taxon>
        <taxon>Verrucalvaceae</taxon>
        <taxon>Aphanomyces</taxon>
    </lineage>
</organism>
<dbReference type="RefSeq" id="XP_008870256.1">
    <property type="nucleotide sequence ID" value="XM_008872034.1"/>
</dbReference>
<dbReference type="STRING" id="157072.A0A024U6L6"/>
<dbReference type="GO" id="GO:0016020">
    <property type="term" value="C:membrane"/>
    <property type="evidence" value="ECO:0007669"/>
    <property type="project" value="InterPro"/>
</dbReference>
<name>A0A024U6L6_9STRA</name>
<dbReference type="OrthoDB" id="70250at2759"/>
<evidence type="ECO:0008006" key="3">
    <source>
        <dbReference type="Google" id="ProtNLM"/>
    </source>
</evidence>
<reference evidence="2" key="1">
    <citation type="submission" date="2013-12" db="EMBL/GenBank/DDBJ databases">
        <title>The Genome Sequence of Aphanomyces invadans NJM9701.</title>
        <authorList>
            <consortium name="The Broad Institute Genomics Platform"/>
            <person name="Russ C."/>
            <person name="Tyler B."/>
            <person name="van West P."/>
            <person name="Dieguez-Uribeondo J."/>
            <person name="Young S.K."/>
            <person name="Zeng Q."/>
            <person name="Gargeya S."/>
            <person name="Fitzgerald M."/>
            <person name="Abouelleil A."/>
            <person name="Alvarado L."/>
            <person name="Chapman S.B."/>
            <person name="Gainer-Dewar J."/>
            <person name="Goldberg J."/>
            <person name="Griggs A."/>
            <person name="Gujja S."/>
            <person name="Hansen M."/>
            <person name="Howarth C."/>
            <person name="Imamovic A."/>
            <person name="Ireland A."/>
            <person name="Larimer J."/>
            <person name="McCowan C."/>
            <person name="Murphy C."/>
            <person name="Pearson M."/>
            <person name="Poon T.W."/>
            <person name="Priest M."/>
            <person name="Roberts A."/>
            <person name="Saif S."/>
            <person name="Shea T."/>
            <person name="Sykes S."/>
            <person name="Wortman J."/>
            <person name="Nusbaum C."/>
            <person name="Birren B."/>
        </authorList>
    </citation>
    <scope>NUCLEOTIDE SEQUENCE [LARGE SCALE GENOMIC DNA]</scope>
    <source>
        <strain evidence="2">NJM9701</strain>
    </source>
</reference>
<accession>A0A024U6L6</accession>